<keyword evidence="2" id="KW-0808">Transferase</keyword>
<dbReference type="GO" id="GO:0016747">
    <property type="term" value="F:acyltransferase activity, transferring groups other than amino-acyl groups"/>
    <property type="evidence" value="ECO:0007669"/>
    <property type="project" value="InterPro"/>
</dbReference>
<organism evidence="2 3">
    <name type="scientific">Streptomyces phaeolivaceus</name>
    <dbReference type="NCBI Taxonomy" id="2653200"/>
    <lineage>
        <taxon>Bacteria</taxon>
        <taxon>Bacillati</taxon>
        <taxon>Actinomycetota</taxon>
        <taxon>Actinomycetes</taxon>
        <taxon>Kitasatosporales</taxon>
        <taxon>Streptomycetaceae</taxon>
        <taxon>Streptomyces</taxon>
    </lineage>
</organism>
<dbReference type="SUPFAM" id="SSF55729">
    <property type="entry name" value="Acyl-CoA N-acyltransferases (Nat)"/>
    <property type="match status" value="1"/>
</dbReference>
<dbReference type="EMBL" id="CP045096">
    <property type="protein sequence ID" value="QFQ95563.1"/>
    <property type="molecule type" value="Genomic_DNA"/>
</dbReference>
<feature type="domain" description="N-acetyltransferase" evidence="1">
    <location>
        <begin position="10"/>
        <end position="175"/>
    </location>
</feature>
<dbReference type="InterPro" id="IPR000182">
    <property type="entry name" value="GNAT_dom"/>
</dbReference>
<dbReference type="InterPro" id="IPR016181">
    <property type="entry name" value="Acyl_CoA_acyltransferase"/>
</dbReference>
<dbReference type="AlphaFoldDB" id="A0A5P8JX09"/>
<accession>A0A5P8JX09</accession>
<evidence type="ECO:0000313" key="2">
    <source>
        <dbReference type="EMBL" id="QFQ95563.1"/>
    </source>
</evidence>
<proteinExistence type="predicted"/>
<dbReference type="Gene3D" id="3.40.630.30">
    <property type="match status" value="1"/>
</dbReference>
<evidence type="ECO:0000313" key="3">
    <source>
        <dbReference type="Proteomes" id="UP000327294"/>
    </source>
</evidence>
<gene>
    <name evidence="2" type="ORF">F9278_04460</name>
</gene>
<name>A0A5P8JX09_9ACTN</name>
<dbReference type="PROSITE" id="PS51186">
    <property type="entry name" value="GNAT"/>
    <property type="match status" value="1"/>
</dbReference>
<dbReference type="Proteomes" id="UP000327294">
    <property type="component" value="Chromosome"/>
</dbReference>
<evidence type="ECO:0000259" key="1">
    <source>
        <dbReference type="PROSITE" id="PS51186"/>
    </source>
</evidence>
<dbReference type="RefSeq" id="WP_152167096.1">
    <property type="nucleotide sequence ID" value="NZ_CP045096.1"/>
</dbReference>
<keyword evidence="3" id="KW-1185">Reference proteome</keyword>
<protein>
    <submittedName>
        <fullName evidence="2">GNAT family N-acetyltransferase</fullName>
    </submittedName>
</protein>
<reference evidence="2 3" key="1">
    <citation type="submission" date="2019-10" db="EMBL/GenBank/DDBJ databases">
        <title>Streptomyces sp. strain GY16 isolated from leaves of Broussonetia papyrifera.</title>
        <authorList>
            <person name="Mo P."/>
        </authorList>
    </citation>
    <scope>NUCLEOTIDE SEQUENCE [LARGE SCALE GENOMIC DNA]</scope>
    <source>
        <strain evidence="2 3">GY16</strain>
    </source>
</reference>
<dbReference type="Pfam" id="PF00583">
    <property type="entry name" value="Acetyltransf_1"/>
    <property type="match status" value="1"/>
</dbReference>
<sequence>MEQSLSAADLVVRRFSNKDLAQIRQALIDVHADAYANAMDDEFNQHFPWFVDHWGGNPDFDCVIAYDGGEAVAFAYGAPSTAYREWWREHLDPAPEKSRTFSYSELAVRTKWRKTGTAELVTRALLDERDEDLVVLLVDTEHPRVQSMYESWGFRRVGQRQPFPDSPVYAVMLAELPLAGGVRD</sequence>
<dbReference type="KEGG" id="sphv:F9278_04460"/>